<dbReference type="EMBL" id="JPKY01000089">
    <property type="protein sequence ID" value="KFH42635.1"/>
    <property type="molecule type" value="Genomic_DNA"/>
</dbReference>
<dbReference type="AlphaFoldDB" id="A0A086SZV3"/>
<evidence type="ECO:0000313" key="2">
    <source>
        <dbReference type="Proteomes" id="UP000029964"/>
    </source>
</evidence>
<evidence type="ECO:0000313" key="1">
    <source>
        <dbReference type="EMBL" id="KFH42635.1"/>
    </source>
</evidence>
<sequence>MTYETKQTPRPNFDGNFVSQMQLGWIKVEDLPRVDTICRANPPPAKQFDGFRRINKDQPLRRCQEWTHETMGKLRAAGILLESCDSDDVFFSRREEGEGEGLDEK</sequence>
<gene>
    <name evidence="1" type="ORF">ACRE_066230</name>
</gene>
<name>A0A086SZV3_HAPC1</name>
<proteinExistence type="predicted"/>
<dbReference type="InterPro" id="IPR046670">
    <property type="entry name" value="DUF6540"/>
</dbReference>
<dbReference type="Pfam" id="PF20174">
    <property type="entry name" value="DUF6540"/>
    <property type="match status" value="1"/>
</dbReference>
<organism evidence="1 2">
    <name type="scientific">Hapsidospora chrysogenum (strain ATCC 11550 / CBS 779.69 / DSM 880 / IAM 14645 / JCM 23072 / IMI 49137)</name>
    <name type="common">Acremonium chrysogenum</name>
    <dbReference type="NCBI Taxonomy" id="857340"/>
    <lineage>
        <taxon>Eukaryota</taxon>
        <taxon>Fungi</taxon>
        <taxon>Dikarya</taxon>
        <taxon>Ascomycota</taxon>
        <taxon>Pezizomycotina</taxon>
        <taxon>Sordariomycetes</taxon>
        <taxon>Hypocreomycetidae</taxon>
        <taxon>Hypocreales</taxon>
        <taxon>Bionectriaceae</taxon>
        <taxon>Hapsidospora</taxon>
    </lineage>
</organism>
<comment type="caution">
    <text evidence="1">The sequence shown here is derived from an EMBL/GenBank/DDBJ whole genome shotgun (WGS) entry which is preliminary data.</text>
</comment>
<reference evidence="2" key="1">
    <citation type="journal article" date="2014" name="Genome Announc.">
        <title>Genome sequence and annotation of Acremonium chrysogenum, producer of the beta-lactam antibiotic cephalosporin C.</title>
        <authorList>
            <person name="Terfehr D."/>
            <person name="Dahlmann T.A."/>
            <person name="Specht T."/>
            <person name="Zadra I."/>
            <person name="Kuernsteiner H."/>
            <person name="Kueck U."/>
        </authorList>
    </citation>
    <scope>NUCLEOTIDE SEQUENCE [LARGE SCALE GENOMIC DNA]</scope>
    <source>
        <strain evidence="2">ATCC 11550 / CBS 779.69 / DSM 880 / IAM 14645 / JCM 23072 / IMI 49137</strain>
    </source>
</reference>
<dbReference type="OrthoDB" id="4135672at2759"/>
<dbReference type="Proteomes" id="UP000029964">
    <property type="component" value="Unassembled WGS sequence"/>
</dbReference>
<keyword evidence="2" id="KW-1185">Reference proteome</keyword>
<protein>
    <submittedName>
        <fullName evidence="1">Uncharacterized protein</fullName>
    </submittedName>
</protein>
<dbReference type="HOGENOM" id="CLU_2235744_0_0_1"/>
<accession>A0A086SZV3</accession>